<dbReference type="PANTHER" id="PTHR10218">
    <property type="entry name" value="GTP-BINDING PROTEIN ALPHA SUBUNIT"/>
    <property type="match status" value="1"/>
</dbReference>
<dbReference type="PROSITE" id="PS51882">
    <property type="entry name" value="G_ALPHA"/>
    <property type="match status" value="1"/>
</dbReference>
<gene>
    <name evidence="7" type="primary">CGA1</name>
    <name evidence="7" type="ORF">A0H81_02459</name>
</gene>
<dbReference type="GO" id="GO:0001664">
    <property type="term" value="F:G protein-coupled receptor binding"/>
    <property type="evidence" value="ECO:0007669"/>
    <property type="project" value="TreeGrafter"/>
</dbReference>
<dbReference type="InterPro" id="IPR001019">
    <property type="entry name" value="Gprotein_alpha_su"/>
</dbReference>
<feature type="binding site" evidence="6">
    <location>
        <position position="46"/>
    </location>
    <ligand>
        <name>Mg(2+)</name>
        <dbReference type="ChEBI" id="CHEBI:18420"/>
    </ligand>
</feature>
<protein>
    <submittedName>
        <fullName evidence="7">Guanine nucleotide-binding protein subunit alpha</fullName>
    </submittedName>
</protein>
<dbReference type="GO" id="GO:0005737">
    <property type="term" value="C:cytoplasm"/>
    <property type="evidence" value="ECO:0007669"/>
    <property type="project" value="TreeGrafter"/>
</dbReference>
<dbReference type="AlphaFoldDB" id="A0A1C7MMZ9"/>
<dbReference type="GO" id="GO:0007188">
    <property type="term" value="P:adenylate cyclase-modulating G protein-coupled receptor signaling pathway"/>
    <property type="evidence" value="ECO:0007669"/>
    <property type="project" value="TreeGrafter"/>
</dbReference>
<sequence>MRLEEEREAKKVSDAIDRAIELERQGLKRRGHTKLLLLGQAESGKSTMLKNFQLNFTPKALQAENEGWRAVIYLNLIHSVNFIIDLLSNPASNDIRRYKLSLSPLRQVEVILVKQLSSSDPPHSRADTDNTTDYRRVSEVSIRGGSGWKALLRLHTQPPPPKASDLENARQILDACKDDIIALWADAMVQARLLEEGMILQEQSGFFLDQAHRVASFDYEPTFDDILRARLQTIGVEEHRLIMETSAEQGQQWIFYDVGGARGQRAAWVPFFDDVNAVLFLCSMAGFNEVLVEDRTVNRLLDSFNLWKTICSSHTRLKAGISFSSFVKSYKDAPNDLEHVTDYLKRKFVAKYQSDSLKPPRQLHVHITCAIDIATTSAVLARIRDTVLVNNLLATDML</sequence>
<keyword evidence="6" id="KW-0460">Magnesium</keyword>
<feature type="binding site" evidence="5">
    <location>
        <position position="370"/>
    </location>
    <ligand>
        <name>GTP</name>
        <dbReference type="ChEBI" id="CHEBI:37565"/>
    </ligand>
</feature>
<feature type="binding site" evidence="5">
    <location>
        <begin position="42"/>
        <end position="47"/>
    </location>
    <ligand>
        <name>GTP</name>
        <dbReference type="ChEBI" id="CHEBI:37565"/>
    </ligand>
</feature>
<dbReference type="GO" id="GO:0046872">
    <property type="term" value="F:metal ion binding"/>
    <property type="evidence" value="ECO:0007669"/>
    <property type="project" value="UniProtKB-KW"/>
</dbReference>
<feature type="binding site" evidence="6">
    <location>
        <position position="233"/>
    </location>
    <ligand>
        <name>Mg(2+)</name>
        <dbReference type="ChEBI" id="CHEBI:18420"/>
    </ligand>
</feature>
<dbReference type="SMART" id="SM00275">
    <property type="entry name" value="G_alpha"/>
    <property type="match status" value="1"/>
</dbReference>
<reference evidence="7 8" key="1">
    <citation type="submission" date="2016-03" db="EMBL/GenBank/DDBJ databases">
        <title>Whole genome sequencing of Grifola frondosa 9006-11.</title>
        <authorList>
            <person name="Min B."/>
            <person name="Park H."/>
            <person name="Kim J.-G."/>
            <person name="Cho H."/>
            <person name="Oh Y.-L."/>
            <person name="Kong W.-S."/>
            <person name="Choi I.-G."/>
        </authorList>
    </citation>
    <scope>NUCLEOTIDE SEQUENCE [LARGE SCALE GENOMIC DNA]</scope>
    <source>
        <strain evidence="7 8">9006-11</strain>
    </source>
</reference>
<dbReference type="OMA" id="RQILHAC"/>
<dbReference type="Proteomes" id="UP000092993">
    <property type="component" value="Unassembled WGS sequence"/>
</dbReference>
<dbReference type="PRINTS" id="PR00318">
    <property type="entry name" value="GPROTEINA"/>
</dbReference>
<proteinExistence type="predicted"/>
<evidence type="ECO:0000256" key="1">
    <source>
        <dbReference type="ARBA" id="ARBA00022723"/>
    </source>
</evidence>
<feature type="binding site" evidence="5">
    <location>
        <begin position="227"/>
        <end position="233"/>
    </location>
    <ligand>
        <name>GTP</name>
        <dbReference type="ChEBI" id="CHEBI:37565"/>
    </ligand>
</feature>
<evidence type="ECO:0000256" key="6">
    <source>
        <dbReference type="PIRSR" id="PIRSR601019-2"/>
    </source>
</evidence>
<dbReference type="Gene3D" id="1.10.400.10">
    <property type="entry name" value="GI Alpha 1, domain 2-like"/>
    <property type="match status" value="1"/>
</dbReference>
<evidence type="ECO:0000313" key="7">
    <source>
        <dbReference type="EMBL" id="OBZ78252.1"/>
    </source>
</evidence>
<evidence type="ECO:0000256" key="3">
    <source>
        <dbReference type="ARBA" id="ARBA00023134"/>
    </source>
</evidence>
<dbReference type="Gene3D" id="3.40.50.300">
    <property type="entry name" value="P-loop containing nucleotide triphosphate hydrolases"/>
    <property type="match status" value="2"/>
</dbReference>
<keyword evidence="3 5" id="KW-0342">GTP-binding</keyword>
<accession>A0A1C7MMZ9</accession>
<dbReference type="InterPro" id="IPR027417">
    <property type="entry name" value="P-loop_NTPase"/>
</dbReference>
<dbReference type="SUPFAM" id="SSF47895">
    <property type="entry name" value="Transducin (alpha subunit), insertion domain"/>
    <property type="match status" value="1"/>
</dbReference>
<dbReference type="GO" id="GO:0031683">
    <property type="term" value="F:G-protein beta/gamma-subunit complex binding"/>
    <property type="evidence" value="ECO:0007669"/>
    <property type="project" value="InterPro"/>
</dbReference>
<dbReference type="PANTHER" id="PTHR10218:SF360">
    <property type="entry name" value="GUANINE NUCLEOTIDE-BINDING PROTEIN SUBUNIT ALPHA HOMOLOG"/>
    <property type="match status" value="1"/>
</dbReference>
<dbReference type="OrthoDB" id="5817230at2759"/>
<dbReference type="Pfam" id="PF00503">
    <property type="entry name" value="G-alpha"/>
    <property type="match status" value="1"/>
</dbReference>
<dbReference type="GO" id="GO:0003924">
    <property type="term" value="F:GTPase activity"/>
    <property type="evidence" value="ECO:0007669"/>
    <property type="project" value="InterPro"/>
</dbReference>
<keyword evidence="4" id="KW-0807">Transducer</keyword>
<evidence type="ECO:0000256" key="4">
    <source>
        <dbReference type="ARBA" id="ARBA00023224"/>
    </source>
</evidence>
<evidence type="ECO:0000256" key="2">
    <source>
        <dbReference type="ARBA" id="ARBA00022741"/>
    </source>
</evidence>
<dbReference type="GO" id="GO:0005834">
    <property type="term" value="C:heterotrimeric G-protein complex"/>
    <property type="evidence" value="ECO:0007669"/>
    <property type="project" value="TreeGrafter"/>
</dbReference>
<dbReference type="GO" id="GO:0005525">
    <property type="term" value="F:GTP binding"/>
    <property type="evidence" value="ECO:0007669"/>
    <property type="project" value="UniProtKB-KW"/>
</dbReference>
<keyword evidence="1 6" id="KW-0479">Metal-binding</keyword>
<keyword evidence="2 5" id="KW-0547">Nucleotide-binding</keyword>
<dbReference type="SUPFAM" id="SSF52540">
    <property type="entry name" value="P-loop containing nucleoside triphosphate hydrolases"/>
    <property type="match status" value="1"/>
</dbReference>
<dbReference type="InterPro" id="IPR011025">
    <property type="entry name" value="GproteinA_insert"/>
</dbReference>
<dbReference type="STRING" id="5627.A0A1C7MMZ9"/>
<comment type="caution">
    <text evidence="7">The sequence shown here is derived from an EMBL/GenBank/DDBJ whole genome shotgun (WGS) entry which is preliminary data.</text>
</comment>
<dbReference type="EMBL" id="LUGG01000002">
    <property type="protein sequence ID" value="OBZ78252.1"/>
    <property type="molecule type" value="Genomic_DNA"/>
</dbReference>
<name>A0A1C7MMZ9_GRIFR</name>
<evidence type="ECO:0000256" key="5">
    <source>
        <dbReference type="PIRSR" id="PIRSR601019-1"/>
    </source>
</evidence>
<dbReference type="FunFam" id="3.40.50.300:FF:000692">
    <property type="entry name" value="Guanine nucleotide-binding protein subunit alpha"/>
    <property type="match status" value="1"/>
</dbReference>
<evidence type="ECO:0000313" key="8">
    <source>
        <dbReference type="Proteomes" id="UP000092993"/>
    </source>
</evidence>
<keyword evidence="8" id="KW-1185">Reference proteome</keyword>
<organism evidence="7 8">
    <name type="scientific">Grifola frondosa</name>
    <name type="common">Maitake</name>
    <name type="synonym">Polyporus frondosus</name>
    <dbReference type="NCBI Taxonomy" id="5627"/>
    <lineage>
        <taxon>Eukaryota</taxon>
        <taxon>Fungi</taxon>
        <taxon>Dikarya</taxon>
        <taxon>Basidiomycota</taxon>
        <taxon>Agaricomycotina</taxon>
        <taxon>Agaricomycetes</taxon>
        <taxon>Polyporales</taxon>
        <taxon>Grifolaceae</taxon>
        <taxon>Grifola</taxon>
    </lineage>
</organism>